<protein>
    <submittedName>
        <fullName evidence="3">Beta-1,3-galactosyl-O-glycosyl-glycoprotein beta-1,6-N-acetylglucosaminyltransferase</fullName>
    </submittedName>
</protein>
<dbReference type="AlphaFoldDB" id="A0AAE1HH84"/>
<feature type="compositionally biased region" description="Pro residues" evidence="1">
    <location>
        <begin position="44"/>
        <end position="54"/>
    </location>
</feature>
<organism evidence="3 4">
    <name type="scientific">Frankliniella fusca</name>
    <dbReference type="NCBI Taxonomy" id="407009"/>
    <lineage>
        <taxon>Eukaryota</taxon>
        <taxon>Metazoa</taxon>
        <taxon>Ecdysozoa</taxon>
        <taxon>Arthropoda</taxon>
        <taxon>Hexapoda</taxon>
        <taxon>Insecta</taxon>
        <taxon>Pterygota</taxon>
        <taxon>Neoptera</taxon>
        <taxon>Paraneoptera</taxon>
        <taxon>Thysanoptera</taxon>
        <taxon>Terebrantia</taxon>
        <taxon>Thripoidea</taxon>
        <taxon>Thripidae</taxon>
        <taxon>Frankliniella</taxon>
    </lineage>
</organism>
<feature type="compositionally biased region" description="Basic and acidic residues" evidence="1">
    <location>
        <begin position="111"/>
        <end position="129"/>
    </location>
</feature>
<dbReference type="EMBL" id="JAHWGI010001033">
    <property type="protein sequence ID" value="KAK3921237.1"/>
    <property type="molecule type" value="Genomic_DNA"/>
</dbReference>
<keyword evidence="4" id="KW-1185">Reference proteome</keyword>
<feature type="chain" id="PRO_5041910932" evidence="2">
    <location>
        <begin position="25"/>
        <end position="129"/>
    </location>
</feature>
<feature type="region of interest" description="Disordered" evidence="1">
    <location>
        <begin position="93"/>
        <end position="129"/>
    </location>
</feature>
<evidence type="ECO:0000313" key="4">
    <source>
        <dbReference type="Proteomes" id="UP001219518"/>
    </source>
</evidence>
<feature type="signal peptide" evidence="2">
    <location>
        <begin position="1"/>
        <end position="24"/>
    </location>
</feature>
<sequence length="129" mass="13839">MGATPVGLVAATLALLLVADAALGQTFTYSRGWKPGGKRSRVVPLPPPPPPPRPRATAHAPAAAAAAYAEDVVLDDPPVRYIVEALGERWAPLDVAPWRPQAPPPAQDDEEHYRHADQPVQGDREHDDH</sequence>
<reference evidence="3" key="1">
    <citation type="submission" date="2021-07" db="EMBL/GenBank/DDBJ databases">
        <authorList>
            <person name="Catto M.A."/>
            <person name="Jacobson A."/>
            <person name="Kennedy G."/>
            <person name="Labadie P."/>
            <person name="Hunt B.G."/>
            <person name="Srinivasan R."/>
        </authorList>
    </citation>
    <scope>NUCLEOTIDE SEQUENCE</scope>
    <source>
        <strain evidence="3">PL_HMW_Pooled</strain>
        <tissue evidence="3">Head</tissue>
    </source>
</reference>
<evidence type="ECO:0000256" key="1">
    <source>
        <dbReference type="SAM" id="MobiDB-lite"/>
    </source>
</evidence>
<accession>A0AAE1HH84</accession>
<comment type="caution">
    <text evidence="3">The sequence shown here is derived from an EMBL/GenBank/DDBJ whole genome shotgun (WGS) entry which is preliminary data.</text>
</comment>
<evidence type="ECO:0000256" key="2">
    <source>
        <dbReference type="SAM" id="SignalP"/>
    </source>
</evidence>
<proteinExistence type="predicted"/>
<feature type="region of interest" description="Disordered" evidence="1">
    <location>
        <begin position="29"/>
        <end position="62"/>
    </location>
</feature>
<evidence type="ECO:0000313" key="3">
    <source>
        <dbReference type="EMBL" id="KAK3921237.1"/>
    </source>
</evidence>
<gene>
    <name evidence="3" type="ORF">KUF71_010452</name>
</gene>
<keyword evidence="2" id="KW-0732">Signal</keyword>
<name>A0AAE1HH84_9NEOP</name>
<reference evidence="3" key="2">
    <citation type="journal article" date="2023" name="BMC Genomics">
        <title>Pest status, molecular evolution, and epigenetic factors derived from the genome assembly of Frankliniella fusca, a thysanopteran phytovirus vector.</title>
        <authorList>
            <person name="Catto M.A."/>
            <person name="Labadie P.E."/>
            <person name="Jacobson A.L."/>
            <person name="Kennedy G.G."/>
            <person name="Srinivasan R."/>
            <person name="Hunt B.G."/>
        </authorList>
    </citation>
    <scope>NUCLEOTIDE SEQUENCE</scope>
    <source>
        <strain evidence="3">PL_HMW_Pooled</strain>
    </source>
</reference>
<dbReference type="Proteomes" id="UP001219518">
    <property type="component" value="Unassembled WGS sequence"/>
</dbReference>